<keyword evidence="4" id="KW-1185">Reference proteome</keyword>
<dbReference type="AlphaFoldDB" id="A0A9R1ULH3"/>
<dbReference type="Proteomes" id="UP000235145">
    <property type="component" value="Unassembled WGS sequence"/>
</dbReference>
<evidence type="ECO:0000256" key="1">
    <source>
        <dbReference type="SAM" id="MobiDB-lite"/>
    </source>
</evidence>
<keyword evidence="2" id="KW-0812">Transmembrane</keyword>
<evidence type="ECO:0000256" key="2">
    <source>
        <dbReference type="SAM" id="Phobius"/>
    </source>
</evidence>
<name>A0A9R1ULH3_LACSA</name>
<sequence length="114" mass="13377">MDFFNFIIVFCNIETNILFVLVLLHILHTNPNSSPNKAFWFEEDNRLFFLRFFHHFYLSSFAYQNMGMEAISVLSVTHPIESKLTRLRTFCSHKNSHGRSSAQKGNHKNVGFYA</sequence>
<comment type="caution">
    <text evidence="3">The sequence shown here is derived from an EMBL/GenBank/DDBJ whole genome shotgun (WGS) entry which is preliminary data.</text>
</comment>
<feature type="region of interest" description="Disordered" evidence="1">
    <location>
        <begin position="94"/>
        <end position="114"/>
    </location>
</feature>
<dbReference type="EMBL" id="NBSK02000008">
    <property type="protein sequence ID" value="KAJ0189153.1"/>
    <property type="molecule type" value="Genomic_DNA"/>
</dbReference>
<keyword evidence="2" id="KW-0472">Membrane</keyword>
<keyword evidence="2" id="KW-1133">Transmembrane helix</keyword>
<evidence type="ECO:0000313" key="3">
    <source>
        <dbReference type="EMBL" id="KAJ0189153.1"/>
    </source>
</evidence>
<evidence type="ECO:0000313" key="4">
    <source>
        <dbReference type="Proteomes" id="UP000235145"/>
    </source>
</evidence>
<gene>
    <name evidence="3" type="ORF">LSAT_V11C800436830</name>
</gene>
<organism evidence="3 4">
    <name type="scientific">Lactuca sativa</name>
    <name type="common">Garden lettuce</name>
    <dbReference type="NCBI Taxonomy" id="4236"/>
    <lineage>
        <taxon>Eukaryota</taxon>
        <taxon>Viridiplantae</taxon>
        <taxon>Streptophyta</taxon>
        <taxon>Embryophyta</taxon>
        <taxon>Tracheophyta</taxon>
        <taxon>Spermatophyta</taxon>
        <taxon>Magnoliopsida</taxon>
        <taxon>eudicotyledons</taxon>
        <taxon>Gunneridae</taxon>
        <taxon>Pentapetalae</taxon>
        <taxon>asterids</taxon>
        <taxon>campanulids</taxon>
        <taxon>Asterales</taxon>
        <taxon>Asteraceae</taxon>
        <taxon>Cichorioideae</taxon>
        <taxon>Cichorieae</taxon>
        <taxon>Lactucinae</taxon>
        <taxon>Lactuca</taxon>
    </lineage>
</organism>
<accession>A0A9R1ULH3</accession>
<protein>
    <submittedName>
        <fullName evidence="3">Uncharacterized protein</fullName>
    </submittedName>
</protein>
<feature type="transmembrane region" description="Helical" evidence="2">
    <location>
        <begin position="6"/>
        <end position="27"/>
    </location>
</feature>
<proteinExistence type="predicted"/>
<reference evidence="3 4" key="1">
    <citation type="journal article" date="2017" name="Nat. Commun.">
        <title>Genome assembly with in vitro proximity ligation data and whole-genome triplication in lettuce.</title>
        <authorList>
            <person name="Reyes-Chin-Wo S."/>
            <person name="Wang Z."/>
            <person name="Yang X."/>
            <person name="Kozik A."/>
            <person name="Arikit S."/>
            <person name="Song C."/>
            <person name="Xia L."/>
            <person name="Froenicke L."/>
            <person name="Lavelle D.O."/>
            <person name="Truco M.J."/>
            <person name="Xia R."/>
            <person name="Zhu S."/>
            <person name="Xu C."/>
            <person name="Xu H."/>
            <person name="Xu X."/>
            <person name="Cox K."/>
            <person name="Korf I."/>
            <person name="Meyers B.C."/>
            <person name="Michelmore R.W."/>
        </authorList>
    </citation>
    <scope>NUCLEOTIDE SEQUENCE [LARGE SCALE GENOMIC DNA]</scope>
    <source>
        <strain evidence="4">cv. Salinas</strain>
        <tissue evidence="3">Seedlings</tissue>
    </source>
</reference>